<dbReference type="GO" id="GO:0005737">
    <property type="term" value="C:cytoplasm"/>
    <property type="evidence" value="ECO:0000318"/>
    <property type="project" value="GO_Central"/>
</dbReference>
<keyword evidence="4" id="KW-0862">Zinc</keyword>
<dbReference type="KEGG" id="pno:SNOG_11691"/>
<evidence type="ECO:0000256" key="1">
    <source>
        <dbReference type="ARBA" id="ARBA00022723"/>
    </source>
</evidence>
<dbReference type="Proteomes" id="UP000001055">
    <property type="component" value="Unassembled WGS sequence"/>
</dbReference>
<feature type="domain" description="CCHC-type" evidence="7">
    <location>
        <begin position="351"/>
        <end position="364"/>
    </location>
</feature>
<gene>
    <name evidence="8" type="ORF">SNOG_11691</name>
</gene>
<evidence type="ECO:0000256" key="2">
    <source>
        <dbReference type="ARBA" id="ARBA00022737"/>
    </source>
</evidence>
<feature type="compositionally biased region" description="Basic residues" evidence="6">
    <location>
        <begin position="256"/>
        <end position="268"/>
    </location>
</feature>
<dbReference type="GO" id="GO:0003727">
    <property type="term" value="F:single-stranded RNA binding"/>
    <property type="evidence" value="ECO:0000318"/>
    <property type="project" value="GO_Central"/>
</dbReference>
<feature type="compositionally biased region" description="Polar residues" evidence="6">
    <location>
        <begin position="271"/>
        <end position="289"/>
    </location>
</feature>
<keyword evidence="1" id="KW-0479">Metal-binding</keyword>
<name>Q0U973_PHANO</name>
<evidence type="ECO:0000313" key="8">
    <source>
        <dbReference type="EMBL" id="EAT80735.1"/>
    </source>
</evidence>
<dbReference type="STRING" id="321614.Q0U973"/>
<dbReference type="RefSeq" id="XP_001801929.1">
    <property type="nucleotide sequence ID" value="XM_001801877.1"/>
</dbReference>
<dbReference type="Gene3D" id="4.10.60.10">
    <property type="entry name" value="Zinc finger, CCHC-type"/>
    <property type="match status" value="3"/>
</dbReference>
<dbReference type="GO" id="GO:2000767">
    <property type="term" value="P:positive regulation of cytoplasmic translation"/>
    <property type="evidence" value="ECO:0000318"/>
    <property type="project" value="GO_Central"/>
</dbReference>
<evidence type="ECO:0000313" key="9">
    <source>
        <dbReference type="Proteomes" id="UP000001055"/>
    </source>
</evidence>
<feature type="domain" description="CCHC-type" evidence="7">
    <location>
        <begin position="299"/>
        <end position="312"/>
    </location>
</feature>
<dbReference type="SUPFAM" id="SSF57756">
    <property type="entry name" value="Retrovirus zinc finger-like domains"/>
    <property type="match status" value="3"/>
</dbReference>
<dbReference type="PANTHER" id="PTHR47103:SF8">
    <property type="entry name" value="DNA-BINDING PROTEIN"/>
    <property type="match status" value="1"/>
</dbReference>
<keyword evidence="2" id="KW-0677">Repeat</keyword>
<feature type="domain" description="CCHC-type" evidence="7">
    <location>
        <begin position="318"/>
        <end position="333"/>
    </location>
</feature>
<dbReference type="Pfam" id="PF00098">
    <property type="entry name" value="zf-CCHC"/>
    <property type="match status" value="3"/>
</dbReference>
<evidence type="ECO:0000259" key="7">
    <source>
        <dbReference type="PROSITE" id="PS50158"/>
    </source>
</evidence>
<dbReference type="SMART" id="SM00343">
    <property type="entry name" value="ZnF_C2HC"/>
    <property type="match status" value="5"/>
</dbReference>
<dbReference type="OMA" id="GRKANIM"/>
<reference evidence="9" key="1">
    <citation type="journal article" date="2007" name="Plant Cell">
        <title>Dothideomycete-plant interactions illuminated by genome sequencing and EST analysis of the wheat pathogen Stagonospora nodorum.</title>
        <authorList>
            <person name="Hane J.K."/>
            <person name="Lowe R.G."/>
            <person name="Solomon P.S."/>
            <person name="Tan K.C."/>
            <person name="Schoch C.L."/>
            <person name="Spatafora J.W."/>
            <person name="Crous P.W."/>
            <person name="Kodira C."/>
            <person name="Birren B.W."/>
            <person name="Galagan J.E."/>
            <person name="Torriani S.F."/>
            <person name="McDonald B.A."/>
            <person name="Oliver R.P."/>
        </authorList>
    </citation>
    <scope>NUCLEOTIDE SEQUENCE [LARGE SCALE GENOMIC DNA]</scope>
    <source>
        <strain evidence="9">SN15 / ATCC MYA-4574 / FGSC 10173</strain>
    </source>
</reference>
<dbReference type="InParanoid" id="Q0U973"/>
<evidence type="ECO:0000256" key="5">
    <source>
        <dbReference type="PROSITE-ProRule" id="PRU00047"/>
    </source>
</evidence>
<dbReference type="GO" id="GO:0045182">
    <property type="term" value="F:translation regulator activity"/>
    <property type="evidence" value="ECO:0000318"/>
    <property type="project" value="GO_Central"/>
</dbReference>
<organism evidence="8 9">
    <name type="scientific">Phaeosphaeria nodorum (strain SN15 / ATCC MYA-4574 / FGSC 10173)</name>
    <name type="common">Glume blotch fungus</name>
    <name type="synonym">Parastagonospora nodorum</name>
    <dbReference type="NCBI Taxonomy" id="321614"/>
    <lineage>
        <taxon>Eukaryota</taxon>
        <taxon>Fungi</taxon>
        <taxon>Dikarya</taxon>
        <taxon>Ascomycota</taxon>
        <taxon>Pezizomycotina</taxon>
        <taxon>Dothideomycetes</taxon>
        <taxon>Pleosporomycetidae</taxon>
        <taxon>Pleosporales</taxon>
        <taxon>Pleosporineae</taxon>
        <taxon>Phaeosphaeriaceae</taxon>
        <taxon>Parastagonospora</taxon>
    </lineage>
</organism>
<evidence type="ECO:0000256" key="4">
    <source>
        <dbReference type="ARBA" id="ARBA00022833"/>
    </source>
</evidence>
<dbReference type="GO" id="GO:0003729">
    <property type="term" value="F:mRNA binding"/>
    <property type="evidence" value="ECO:0000318"/>
    <property type="project" value="GO_Central"/>
</dbReference>
<dbReference type="GeneID" id="5978837"/>
<proteinExistence type="predicted"/>
<dbReference type="VEuPathDB" id="FungiDB:JI435_116910"/>
<protein>
    <recommendedName>
        <fullName evidence="7">CCHC-type domain-containing protein</fullName>
    </recommendedName>
</protein>
<evidence type="ECO:0000256" key="3">
    <source>
        <dbReference type="ARBA" id="ARBA00022771"/>
    </source>
</evidence>
<dbReference type="InterPro" id="IPR036875">
    <property type="entry name" value="Znf_CCHC_sf"/>
</dbReference>
<sequence length="489" mass="54421">MSYTNGRPKKSSQSLTASQLTGLKKGPKASIIVGPDDDHFIGLEGVSISLISHFSPYAKKKLIEERTGKLCIPNGSKLPVRWIYKYMQAGEKDPDDEDTFEQLPFDSLVLLYTHSAFLQYEPLLDRIVGRLKGKYHSALPTIEEITTFSAFIPPLLDYSARVLAHEMANPWACNYSAYLEYAKVDDAFEDALDKAMKDLLAHRIQNGKHYYATITNLGVRWSQNYYDNLKNLSITSFKLRDPADSEKKVASGPNNKIRRGRRGGKRPARQSVKSSQDTTGTQDETSSEQSQHLERVIICFNCREAHHIARDCLAKPVCFNCSVAGHASRDCTEGPDELCVSKKQAQAARVCYNCNEKGHIAKDCTAHHKGDGPEDQASAVHSLQLPWKGGHIARNCKAETKTPSTNNERAPPVCYNCTEEGHLARDCSAPAAGAYNSGPRDVSGRNRHFRRAQHDRVAKRIEVMGNGEGLRTCDREVRKGELTRTGLVV</sequence>
<accession>Q0U973</accession>
<keyword evidence="3 5" id="KW-0863">Zinc-finger</keyword>
<dbReference type="GO" id="GO:0008270">
    <property type="term" value="F:zinc ion binding"/>
    <property type="evidence" value="ECO:0007669"/>
    <property type="project" value="UniProtKB-KW"/>
</dbReference>
<dbReference type="PANTHER" id="PTHR47103">
    <property type="entry name" value="DNA-BINDING PROTEIN"/>
    <property type="match status" value="1"/>
</dbReference>
<evidence type="ECO:0000256" key="6">
    <source>
        <dbReference type="SAM" id="MobiDB-lite"/>
    </source>
</evidence>
<dbReference type="EMBL" id="CH445344">
    <property type="protein sequence ID" value="EAT80735.1"/>
    <property type="molecule type" value="Genomic_DNA"/>
</dbReference>
<feature type="domain" description="CCHC-type" evidence="7">
    <location>
        <begin position="414"/>
        <end position="427"/>
    </location>
</feature>
<dbReference type="PROSITE" id="PS50158">
    <property type="entry name" value="ZF_CCHC"/>
    <property type="match status" value="4"/>
</dbReference>
<dbReference type="InterPro" id="IPR001878">
    <property type="entry name" value="Znf_CCHC"/>
</dbReference>
<feature type="region of interest" description="Disordered" evidence="6">
    <location>
        <begin position="243"/>
        <end position="289"/>
    </location>
</feature>
<dbReference type="AlphaFoldDB" id="Q0U973"/>